<accession>A0A0R2LBQ1</accession>
<sequence>MTTMQEARTLFFNWGWLVPVIFSLIFIISWRIDKRRLINGIWFNIAFFSFLTVLAGWILVTNNVALIMTFGIPFVLIVLFLFLLFFMQSILLIWNAVIVWRRESHSLGNMLTLVLGVALLLVPFINSLAGDVLPQVWYTFFVITTDFVVGYLLFWFYNYLTVLVLYQFNRPKLNQQYVVVLGSGLINGGQVPPLLAQRVDRGITFYQKQLQKKGVAPKLILSGGQGGNETRPEGVAMREYAIEQGVPAENTIAEDQSINTLQNMLFSKRLMVTDDGTEPRAIFVTSNYHTLRAGLIARRAGLKADGIGSRTAKFFLPNAVIREYIAVFVRNKWTHAVVLGVGILGIGALVLVSNLFVK</sequence>
<keyword evidence="1" id="KW-0812">Transmembrane</keyword>
<feature type="transmembrane region" description="Helical" evidence="1">
    <location>
        <begin position="41"/>
        <end position="60"/>
    </location>
</feature>
<dbReference type="GO" id="GO:0000270">
    <property type="term" value="P:peptidoglycan metabolic process"/>
    <property type="evidence" value="ECO:0007669"/>
    <property type="project" value="TreeGrafter"/>
</dbReference>
<feature type="transmembrane region" description="Helical" evidence="1">
    <location>
        <begin position="336"/>
        <end position="357"/>
    </location>
</feature>
<feature type="transmembrane region" description="Helical" evidence="1">
    <location>
        <begin position="137"/>
        <end position="166"/>
    </location>
</feature>
<dbReference type="InterPro" id="IPR014729">
    <property type="entry name" value="Rossmann-like_a/b/a_fold"/>
</dbReference>
<dbReference type="InterPro" id="IPR003848">
    <property type="entry name" value="DUF218"/>
</dbReference>
<dbReference type="Pfam" id="PF02698">
    <property type="entry name" value="DUF218"/>
    <property type="match status" value="1"/>
</dbReference>
<feature type="transmembrane region" description="Helical" evidence="1">
    <location>
        <begin position="12"/>
        <end position="29"/>
    </location>
</feature>
<proteinExistence type="predicted"/>
<feature type="transmembrane region" description="Helical" evidence="1">
    <location>
        <begin position="106"/>
        <end position="125"/>
    </location>
</feature>
<name>A0A0R2LBQ1_9LACO</name>
<comment type="caution">
    <text evidence="3">The sequence shown here is derived from an EMBL/GenBank/DDBJ whole genome shotgun (WGS) entry which is preliminary data.</text>
</comment>
<dbReference type="PANTHER" id="PTHR30336">
    <property type="entry name" value="INNER MEMBRANE PROTEIN, PROBABLE PERMEASE"/>
    <property type="match status" value="1"/>
</dbReference>
<dbReference type="AlphaFoldDB" id="A0A0R2LBQ1"/>
<dbReference type="EMBL" id="JQCB01000001">
    <property type="protein sequence ID" value="KRN97205.1"/>
    <property type="molecule type" value="Genomic_DNA"/>
</dbReference>
<dbReference type="Gene3D" id="3.40.50.620">
    <property type="entry name" value="HUPs"/>
    <property type="match status" value="1"/>
</dbReference>
<feature type="domain" description="DUF218" evidence="2">
    <location>
        <begin position="176"/>
        <end position="326"/>
    </location>
</feature>
<dbReference type="Proteomes" id="UP000051139">
    <property type="component" value="Unassembled WGS sequence"/>
</dbReference>
<evidence type="ECO:0000313" key="4">
    <source>
        <dbReference type="Proteomes" id="UP000051139"/>
    </source>
</evidence>
<dbReference type="STRING" id="348151.IV55_GL000128"/>
<gene>
    <name evidence="3" type="ORF">IV55_GL000128</name>
</gene>
<dbReference type="PATRIC" id="fig|348151.3.peg.131"/>
<dbReference type="InterPro" id="IPR051599">
    <property type="entry name" value="Cell_Envelope_Assoc"/>
</dbReference>
<keyword evidence="1" id="KW-0472">Membrane</keyword>
<dbReference type="CDD" id="cd06259">
    <property type="entry name" value="YdcF-like"/>
    <property type="match status" value="1"/>
</dbReference>
<feature type="transmembrane region" description="Helical" evidence="1">
    <location>
        <begin position="66"/>
        <end position="94"/>
    </location>
</feature>
<dbReference type="GO" id="GO:0005886">
    <property type="term" value="C:plasma membrane"/>
    <property type="evidence" value="ECO:0007669"/>
    <property type="project" value="TreeGrafter"/>
</dbReference>
<keyword evidence="4" id="KW-1185">Reference proteome</keyword>
<dbReference type="GO" id="GO:0043164">
    <property type="term" value="P:Gram-negative-bacterium-type cell wall biogenesis"/>
    <property type="evidence" value="ECO:0007669"/>
    <property type="project" value="TreeGrafter"/>
</dbReference>
<dbReference type="PANTHER" id="PTHR30336:SF18">
    <property type="entry name" value="MEMBRANE PROTEIN"/>
    <property type="match status" value="1"/>
</dbReference>
<protein>
    <recommendedName>
        <fullName evidence="2">DUF218 domain-containing protein</fullName>
    </recommendedName>
</protein>
<evidence type="ECO:0000313" key="3">
    <source>
        <dbReference type="EMBL" id="KRN97205.1"/>
    </source>
</evidence>
<keyword evidence="1" id="KW-1133">Transmembrane helix</keyword>
<reference evidence="3 4" key="1">
    <citation type="journal article" date="2015" name="Genome Announc.">
        <title>Expanding the biotechnology potential of lactobacilli through comparative genomics of 213 strains and associated genera.</title>
        <authorList>
            <person name="Sun Z."/>
            <person name="Harris H.M."/>
            <person name="McCann A."/>
            <person name="Guo C."/>
            <person name="Argimon S."/>
            <person name="Zhang W."/>
            <person name="Yang X."/>
            <person name="Jeffery I.B."/>
            <person name="Cooney J.C."/>
            <person name="Kagawa T.F."/>
            <person name="Liu W."/>
            <person name="Song Y."/>
            <person name="Salvetti E."/>
            <person name="Wrobel A."/>
            <person name="Rasinkangas P."/>
            <person name="Parkhill J."/>
            <person name="Rea M.C."/>
            <person name="O'Sullivan O."/>
            <person name="Ritari J."/>
            <person name="Douillard F.P."/>
            <person name="Paul Ross R."/>
            <person name="Yang R."/>
            <person name="Briner A.E."/>
            <person name="Felis G.E."/>
            <person name="de Vos W.M."/>
            <person name="Barrangou R."/>
            <person name="Klaenhammer T.R."/>
            <person name="Caufield P.W."/>
            <person name="Cui Y."/>
            <person name="Zhang H."/>
            <person name="O'Toole P.W."/>
        </authorList>
    </citation>
    <scope>NUCLEOTIDE SEQUENCE [LARGE SCALE GENOMIC DNA]</scope>
    <source>
        <strain evidence="3 4">DSM 22696</strain>
    </source>
</reference>
<evidence type="ECO:0000256" key="1">
    <source>
        <dbReference type="SAM" id="Phobius"/>
    </source>
</evidence>
<evidence type="ECO:0000259" key="2">
    <source>
        <dbReference type="Pfam" id="PF02698"/>
    </source>
</evidence>
<organism evidence="3 4">
    <name type="scientific">Furfurilactobacillus siliginis</name>
    <dbReference type="NCBI Taxonomy" id="348151"/>
    <lineage>
        <taxon>Bacteria</taxon>
        <taxon>Bacillati</taxon>
        <taxon>Bacillota</taxon>
        <taxon>Bacilli</taxon>
        <taxon>Lactobacillales</taxon>
        <taxon>Lactobacillaceae</taxon>
        <taxon>Furfurilactobacillus</taxon>
    </lineage>
</organism>